<keyword evidence="1" id="KW-0732">Signal</keyword>
<evidence type="ECO:0000313" key="3">
    <source>
        <dbReference type="EMBL" id="GIH67603.1"/>
    </source>
</evidence>
<reference evidence="3 4" key="1">
    <citation type="submission" date="2021-01" db="EMBL/GenBank/DDBJ databases">
        <title>Whole genome shotgun sequence of Microbispora siamensis NBRC 104113.</title>
        <authorList>
            <person name="Komaki H."/>
            <person name="Tamura T."/>
        </authorList>
    </citation>
    <scope>NUCLEOTIDE SEQUENCE [LARGE SCALE GENOMIC DNA]</scope>
    <source>
        <strain evidence="3 4">NBRC 104113</strain>
    </source>
</reference>
<sequence>MGGLAGVAVLASGAFVPAAQAAPQRSFSGTASAPLASAENPVRKLTLSFERTTATKCPLTFKVYGTFEGLPPGLQLIQYRIVGTEQWKSVKSPINHNGSFTALLATLDWDWDPETPTSGQTSVQIELRQPDGLTSDTLYYFECGMADADDTFGETSEPIVRTPSGGPLAELVADANLDAVQARSGAEAALVSRYGFHLDLDAGPVTYEEVFATLPAGFAVDVWAITGAALKSVLAHPNAQGWVLTPSSSLRYTLEGGAVTEMTLNGVPVADDQVIKIAANYILVGGYEGFPRWPGVTSVYRGGPDDRGALATYLAKNSPVSAPAGDRVTVR</sequence>
<feature type="signal peptide" evidence="1">
    <location>
        <begin position="1"/>
        <end position="21"/>
    </location>
</feature>
<dbReference type="InterPro" id="IPR008334">
    <property type="entry name" value="5'-Nucleotdase_C"/>
</dbReference>
<dbReference type="Proteomes" id="UP000660454">
    <property type="component" value="Unassembled WGS sequence"/>
</dbReference>
<gene>
    <name evidence="3" type="ORF">Msi02_84200</name>
</gene>
<accession>A0ABQ4H1S8</accession>
<dbReference type="PANTHER" id="PTHR11575">
    <property type="entry name" value="5'-NUCLEOTIDASE-RELATED"/>
    <property type="match status" value="1"/>
</dbReference>
<proteinExistence type="predicted"/>
<evidence type="ECO:0000259" key="2">
    <source>
        <dbReference type="Pfam" id="PF02872"/>
    </source>
</evidence>
<feature type="domain" description="5'-Nucleotidase C-terminal" evidence="2">
    <location>
        <begin position="166"/>
        <end position="291"/>
    </location>
</feature>
<dbReference type="PANTHER" id="PTHR11575:SF24">
    <property type="entry name" value="5'-NUCLEOTIDASE"/>
    <property type="match status" value="1"/>
</dbReference>
<dbReference type="InterPro" id="IPR006179">
    <property type="entry name" value="5_nucleotidase/apyrase"/>
</dbReference>
<name>A0ABQ4H1S8_9ACTN</name>
<dbReference type="InterPro" id="IPR036907">
    <property type="entry name" value="5'-Nucleotdase_C_sf"/>
</dbReference>
<dbReference type="Gene3D" id="3.90.780.10">
    <property type="entry name" value="5'-Nucleotidase, C-terminal domain"/>
    <property type="match status" value="1"/>
</dbReference>
<dbReference type="RefSeq" id="WP_204053266.1">
    <property type="nucleotide sequence ID" value="NZ_BOOF01000085.1"/>
</dbReference>
<evidence type="ECO:0000313" key="4">
    <source>
        <dbReference type="Proteomes" id="UP000660454"/>
    </source>
</evidence>
<dbReference type="SUPFAM" id="SSF55816">
    <property type="entry name" value="5'-nucleotidase (syn. UDP-sugar hydrolase), C-terminal domain"/>
    <property type="match status" value="1"/>
</dbReference>
<feature type="chain" id="PRO_5047086431" description="5'-Nucleotidase C-terminal domain-containing protein" evidence="1">
    <location>
        <begin position="22"/>
        <end position="331"/>
    </location>
</feature>
<keyword evidence="4" id="KW-1185">Reference proteome</keyword>
<protein>
    <recommendedName>
        <fullName evidence="2">5'-Nucleotidase C-terminal domain-containing protein</fullName>
    </recommendedName>
</protein>
<dbReference type="Pfam" id="PF02872">
    <property type="entry name" value="5_nucleotid_C"/>
    <property type="match status" value="1"/>
</dbReference>
<evidence type="ECO:0000256" key="1">
    <source>
        <dbReference type="SAM" id="SignalP"/>
    </source>
</evidence>
<dbReference type="EMBL" id="BOOF01000085">
    <property type="protein sequence ID" value="GIH67603.1"/>
    <property type="molecule type" value="Genomic_DNA"/>
</dbReference>
<organism evidence="3 4">
    <name type="scientific">Microbispora siamensis</name>
    <dbReference type="NCBI Taxonomy" id="564413"/>
    <lineage>
        <taxon>Bacteria</taxon>
        <taxon>Bacillati</taxon>
        <taxon>Actinomycetota</taxon>
        <taxon>Actinomycetes</taxon>
        <taxon>Streptosporangiales</taxon>
        <taxon>Streptosporangiaceae</taxon>
        <taxon>Microbispora</taxon>
    </lineage>
</organism>
<comment type="caution">
    <text evidence="3">The sequence shown here is derived from an EMBL/GenBank/DDBJ whole genome shotgun (WGS) entry which is preliminary data.</text>
</comment>